<keyword evidence="1" id="KW-1133">Transmembrane helix</keyword>
<dbReference type="EMBL" id="AP024702">
    <property type="protein sequence ID" value="BCX50051.1"/>
    <property type="molecule type" value="Genomic_DNA"/>
</dbReference>
<keyword evidence="3" id="KW-1185">Reference proteome</keyword>
<keyword evidence="1" id="KW-0472">Membrane</keyword>
<gene>
    <name evidence="2" type="ORF">HAHE_39590</name>
</gene>
<name>A0ABN6H8R9_9BACT</name>
<proteinExistence type="predicted"/>
<organism evidence="2 3">
    <name type="scientific">Haloferula helveola</name>
    <dbReference type="NCBI Taxonomy" id="490095"/>
    <lineage>
        <taxon>Bacteria</taxon>
        <taxon>Pseudomonadati</taxon>
        <taxon>Verrucomicrobiota</taxon>
        <taxon>Verrucomicrobiia</taxon>
        <taxon>Verrucomicrobiales</taxon>
        <taxon>Verrucomicrobiaceae</taxon>
        <taxon>Haloferula</taxon>
    </lineage>
</organism>
<dbReference type="Proteomes" id="UP001374893">
    <property type="component" value="Chromosome"/>
</dbReference>
<sequence>MFKRILHEDWTSIIPMIAFGIMFTVFVVATIRAIRIRPTERTRLARLPLDSSPQDR</sequence>
<evidence type="ECO:0000313" key="3">
    <source>
        <dbReference type="Proteomes" id="UP001374893"/>
    </source>
</evidence>
<evidence type="ECO:0008006" key="4">
    <source>
        <dbReference type="Google" id="ProtNLM"/>
    </source>
</evidence>
<evidence type="ECO:0000313" key="2">
    <source>
        <dbReference type="EMBL" id="BCX50051.1"/>
    </source>
</evidence>
<keyword evidence="1" id="KW-0812">Transmembrane</keyword>
<protein>
    <recommendedName>
        <fullName evidence="4">Cytochrome c oxidase cbb3-type subunit 4</fullName>
    </recommendedName>
</protein>
<feature type="transmembrane region" description="Helical" evidence="1">
    <location>
        <begin position="12"/>
        <end position="34"/>
    </location>
</feature>
<dbReference type="RefSeq" id="WP_338686947.1">
    <property type="nucleotide sequence ID" value="NZ_AP024702.1"/>
</dbReference>
<evidence type="ECO:0000256" key="1">
    <source>
        <dbReference type="SAM" id="Phobius"/>
    </source>
</evidence>
<accession>A0ABN6H8R9</accession>
<reference evidence="2 3" key="1">
    <citation type="submission" date="2021-06" db="EMBL/GenBank/DDBJ databases">
        <title>Complete genome of Haloferula helveola possessing various polysaccharide degrading enzymes.</title>
        <authorList>
            <person name="Takami H."/>
            <person name="Huang C."/>
            <person name="Hamasaki K."/>
        </authorList>
    </citation>
    <scope>NUCLEOTIDE SEQUENCE [LARGE SCALE GENOMIC DNA]</scope>
    <source>
        <strain evidence="2 3">CN-1</strain>
    </source>
</reference>